<dbReference type="InterPro" id="IPR010201">
    <property type="entry name" value="HflK"/>
</dbReference>
<name>A0A5C0UGS0_9PROT</name>
<dbReference type="GO" id="GO:0006508">
    <property type="term" value="P:proteolysis"/>
    <property type="evidence" value="ECO:0007669"/>
    <property type="project" value="UniProtKB-KW"/>
</dbReference>
<dbReference type="OrthoDB" id="9779595at2"/>
<dbReference type="KEGG" id="nabu:FZC36_02495"/>
<evidence type="ECO:0000256" key="1">
    <source>
        <dbReference type="ARBA" id="ARBA00004167"/>
    </source>
</evidence>
<reference evidence="5 6" key="1">
    <citation type="submission" date="2019-08" db="EMBL/GenBank/DDBJ databases">
        <title>Highly reduced genomes of protist endosymbionts show evolutionary convergence.</title>
        <authorList>
            <person name="George E."/>
            <person name="Husnik F."/>
            <person name="Tashyreva D."/>
            <person name="Prokopchuk G."/>
            <person name="Horak A."/>
            <person name="Kwong W.K."/>
            <person name="Lukes J."/>
            <person name="Keeling P.J."/>
        </authorList>
    </citation>
    <scope>NUCLEOTIDE SEQUENCE [LARGE SCALE GENOMIC DNA]</scope>
    <source>
        <strain evidence="5">1604HC</strain>
    </source>
</reference>
<keyword evidence="3" id="KW-0472">Membrane</keyword>
<keyword evidence="6" id="KW-1185">Reference proteome</keyword>
<keyword evidence="3" id="KW-1133">Transmembrane helix</keyword>
<comment type="subunit">
    <text evidence="3">HflC and HflK may interact to form a multimeric complex.</text>
</comment>
<comment type="function">
    <text evidence="3">HflC and HflK could encode or regulate a protease.</text>
</comment>
<keyword evidence="5" id="KW-0645">Protease</keyword>
<dbReference type="GO" id="GO:0008233">
    <property type="term" value="F:peptidase activity"/>
    <property type="evidence" value="ECO:0007669"/>
    <property type="project" value="UniProtKB-KW"/>
</dbReference>
<keyword evidence="5" id="KW-0378">Hydrolase</keyword>
<dbReference type="RefSeq" id="WP_148972401.1">
    <property type="nucleotide sequence ID" value="NZ_CP043314.1"/>
</dbReference>
<keyword evidence="3" id="KW-0812">Transmembrane</keyword>
<evidence type="ECO:0000256" key="3">
    <source>
        <dbReference type="RuleBase" id="RU364113"/>
    </source>
</evidence>
<dbReference type="InterPro" id="IPR036013">
    <property type="entry name" value="Band_7/SPFH_dom_sf"/>
</dbReference>
<feature type="domain" description="Band 7" evidence="4">
    <location>
        <begin position="111"/>
        <end position="277"/>
    </location>
</feature>
<protein>
    <recommendedName>
        <fullName evidence="3">Protein HflK</fullName>
    </recommendedName>
</protein>
<dbReference type="CDD" id="cd03404">
    <property type="entry name" value="SPFH_HflK"/>
    <property type="match status" value="1"/>
</dbReference>
<dbReference type="SUPFAM" id="SSF117892">
    <property type="entry name" value="Band 7/SPFH domain"/>
    <property type="match status" value="1"/>
</dbReference>
<feature type="transmembrane region" description="Helical" evidence="3">
    <location>
        <begin position="97"/>
        <end position="116"/>
    </location>
</feature>
<dbReference type="InterPro" id="IPR001107">
    <property type="entry name" value="Band_7"/>
</dbReference>
<organism evidence="5 6">
    <name type="scientific">Candidatus Nesciobacter abundans</name>
    <dbReference type="NCBI Taxonomy" id="2601668"/>
    <lineage>
        <taxon>Bacteria</taxon>
        <taxon>Pseudomonadati</taxon>
        <taxon>Pseudomonadota</taxon>
        <taxon>Alphaproteobacteria</taxon>
        <taxon>Holosporales</taxon>
        <taxon>Holosporaceae</taxon>
        <taxon>Candidatus Nesciobacter</taxon>
    </lineage>
</organism>
<comment type="subcellular location">
    <subcellularLocation>
        <location evidence="1">Membrane</location>
        <topology evidence="1">Single-pass membrane protein</topology>
    </subcellularLocation>
</comment>
<accession>A0A5C0UGS0</accession>
<dbReference type="AlphaFoldDB" id="A0A5C0UGS0"/>
<dbReference type="PANTHER" id="PTHR42911:SF2">
    <property type="entry name" value="PROHIBITIN FAMILY PROTEIN"/>
    <property type="match status" value="1"/>
</dbReference>
<comment type="similarity">
    <text evidence="2 3">Belongs to the band 7/mec-2 family. HflK subfamily.</text>
</comment>
<gene>
    <name evidence="5" type="primary">hflK</name>
    <name evidence="5" type="ORF">FZC36_02495</name>
</gene>
<sequence>MYKGGMLIYNLNVFFKAFAIPILVYYFFKFFPFILFIIVFLLISNNAGLFSGTKKSDQYIDIDDVKEKKFGFNSDIFNFLGSDIQNRLSSILSSKNIFRAFCAVFVIWISSGFFMVKMNEKAVVMRFGKVINEVGPGLHWKFPKPIEETLKRDVTILHKINTSSDLKDNLMITKDENLLLVDMVIFWRISNLKNYLFKAKRPDEIINAAASSIIRYVISLYNTEQCLTLDRDEIGNKVTDLLNRAIISYDIGIDIVDVQMGKIDPPSSVISSYRDVLKAKLEKETKINEAQSYANFVIPSAKGEAEKIINNAKSYYVEKIEKAKGLSGAFLKKYEEIKNNRDLSLFFMNLECISDVLHDKTVYVVPGSAMNNNFISVGMDSSKLDSLKLLNTEKFSEYDKSRKLMHKKLITKNADNKSTKKVLSSKSNSVDFGSHGFVSQNYNGGVS</sequence>
<dbReference type="Proteomes" id="UP000324924">
    <property type="component" value="Chromosome"/>
</dbReference>
<evidence type="ECO:0000313" key="6">
    <source>
        <dbReference type="Proteomes" id="UP000324924"/>
    </source>
</evidence>
<dbReference type="EMBL" id="CP043314">
    <property type="protein sequence ID" value="QEK39278.1"/>
    <property type="molecule type" value="Genomic_DNA"/>
</dbReference>
<dbReference type="GO" id="GO:0016020">
    <property type="term" value="C:membrane"/>
    <property type="evidence" value="ECO:0007669"/>
    <property type="project" value="UniProtKB-SubCell"/>
</dbReference>
<dbReference type="Pfam" id="PF01145">
    <property type="entry name" value="Band_7"/>
    <property type="match status" value="1"/>
</dbReference>
<feature type="transmembrane region" description="Helical" evidence="3">
    <location>
        <begin position="7"/>
        <end position="27"/>
    </location>
</feature>
<evidence type="ECO:0000313" key="5">
    <source>
        <dbReference type="EMBL" id="QEK39278.1"/>
    </source>
</evidence>
<dbReference type="Gene3D" id="3.30.479.30">
    <property type="entry name" value="Band 7 domain"/>
    <property type="match status" value="1"/>
</dbReference>
<proteinExistence type="inferred from homology"/>
<feature type="transmembrane region" description="Helical" evidence="3">
    <location>
        <begin position="33"/>
        <end position="50"/>
    </location>
</feature>
<evidence type="ECO:0000259" key="4">
    <source>
        <dbReference type="SMART" id="SM00244"/>
    </source>
</evidence>
<evidence type="ECO:0000256" key="2">
    <source>
        <dbReference type="ARBA" id="ARBA00006971"/>
    </source>
</evidence>
<dbReference type="NCBIfam" id="TIGR01933">
    <property type="entry name" value="hflK"/>
    <property type="match status" value="1"/>
</dbReference>
<dbReference type="SMART" id="SM00244">
    <property type="entry name" value="PHB"/>
    <property type="match status" value="1"/>
</dbReference>
<comment type="caution">
    <text evidence="3">Lacks conserved residue(s) required for the propagation of feature annotation.</text>
</comment>
<dbReference type="PANTHER" id="PTHR42911">
    <property type="entry name" value="MODULATOR OF FTSH PROTEASE HFLC"/>
    <property type="match status" value="1"/>
</dbReference>